<dbReference type="Gene3D" id="1.10.8.10">
    <property type="entry name" value="DNA helicase RuvA subunit, C-terminal domain"/>
    <property type="match status" value="1"/>
</dbReference>
<dbReference type="InterPro" id="IPR011990">
    <property type="entry name" value="TPR-like_helical_dom_sf"/>
</dbReference>
<name>A0ABD2XGV4_9HYME</name>
<evidence type="ECO:0000313" key="2">
    <source>
        <dbReference type="Proteomes" id="UP001627154"/>
    </source>
</evidence>
<dbReference type="SUPFAM" id="SSF48452">
    <property type="entry name" value="TPR-like"/>
    <property type="match status" value="1"/>
</dbReference>
<dbReference type="Proteomes" id="UP001627154">
    <property type="component" value="Unassembled WGS sequence"/>
</dbReference>
<keyword evidence="2" id="KW-1185">Reference proteome</keyword>
<organism evidence="1 2">
    <name type="scientific">Trichogramma kaykai</name>
    <dbReference type="NCBI Taxonomy" id="54128"/>
    <lineage>
        <taxon>Eukaryota</taxon>
        <taxon>Metazoa</taxon>
        <taxon>Ecdysozoa</taxon>
        <taxon>Arthropoda</taxon>
        <taxon>Hexapoda</taxon>
        <taxon>Insecta</taxon>
        <taxon>Pterygota</taxon>
        <taxon>Neoptera</taxon>
        <taxon>Endopterygota</taxon>
        <taxon>Hymenoptera</taxon>
        <taxon>Apocrita</taxon>
        <taxon>Proctotrupomorpha</taxon>
        <taxon>Chalcidoidea</taxon>
        <taxon>Trichogrammatidae</taxon>
        <taxon>Trichogramma</taxon>
    </lineage>
</organism>
<dbReference type="EMBL" id="JBJJXI010000026">
    <property type="protein sequence ID" value="KAL3404082.1"/>
    <property type="molecule type" value="Genomic_DNA"/>
</dbReference>
<gene>
    <name evidence="1" type="ORF">TKK_003077</name>
</gene>
<dbReference type="Gene3D" id="1.25.40.10">
    <property type="entry name" value="Tetratricopeptide repeat domain"/>
    <property type="match status" value="1"/>
</dbReference>
<accession>A0ABD2XGV4</accession>
<proteinExistence type="predicted"/>
<dbReference type="SUPFAM" id="SSF46934">
    <property type="entry name" value="UBA-like"/>
    <property type="match status" value="1"/>
</dbReference>
<dbReference type="PANTHER" id="PTHR47678">
    <property type="entry name" value="TETRATRICOPEPTIDE REPEAT PROTEIN 31"/>
    <property type="match status" value="1"/>
</dbReference>
<dbReference type="InterPro" id="IPR019734">
    <property type="entry name" value="TPR_rpt"/>
</dbReference>
<dbReference type="SMART" id="SM00028">
    <property type="entry name" value="TPR"/>
    <property type="match status" value="2"/>
</dbReference>
<sequence>MPLNMASISNTTICPKKSIENGVRGLKLAMLGNYEDAINAFVDALYYDCDIRHYLNLCNCFIHQKEFKLAKDYAKEALSILKQSNSPMTSKYKFLTQFIMGQANYGLKNYKEAEVEFSKAFVLFPTSRQVANYLRCVKIQQILDFGFSYKDAVKALKNYPNTEEAIKFLYKSNPNSKTKELEEEFSHSDCDDWVFDSDEDENFLDF</sequence>
<dbReference type="PANTHER" id="PTHR47678:SF4">
    <property type="entry name" value="SHOCK PROTEIN 70 (HSP70)-INTERACTING PROTEIN, PUTATIVE-RELATED"/>
    <property type="match status" value="1"/>
</dbReference>
<comment type="caution">
    <text evidence="1">The sequence shown here is derived from an EMBL/GenBank/DDBJ whole genome shotgun (WGS) entry which is preliminary data.</text>
</comment>
<dbReference type="AlphaFoldDB" id="A0ABD2XGV4"/>
<dbReference type="InterPro" id="IPR009060">
    <property type="entry name" value="UBA-like_sf"/>
</dbReference>
<reference evidence="1 2" key="1">
    <citation type="journal article" date="2024" name="bioRxiv">
        <title>A reference genome for Trichogramma kaykai: A tiny desert-dwelling parasitoid wasp with competing sex-ratio distorters.</title>
        <authorList>
            <person name="Culotta J."/>
            <person name="Lindsey A.R."/>
        </authorList>
    </citation>
    <scope>NUCLEOTIDE SEQUENCE [LARGE SCALE GENOMIC DNA]</scope>
    <source>
        <strain evidence="1 2">KSX58</strain>
    </source>
</reference>
<protein>
    <submittedName>
        <fullName evidence="1">Uncharacterized protein</fullName>
    </submittedName>
</protein>
<evidence type="ECO:0000313" key="1">
    <source>
        <dbReference type="EMBL" id="KAL3404082.1"/>
    </source>
</evidence>